<gene>
    <name evidence="2" type="ORF">LTR09_012462</name>
</gene>
<dbReference type="Proteomes" id="UP001271007">
    <property type="component" value="Unassembled WGS sequence"/>
</dbReference>
<dbReference type="AlphaFoldDB" id="A0AAJ0D9U4"/>
<comment type="caution">
    <text evidence="2">The sequence shown here is derived from an EMBL/GenBank/DDBJ whole genome shotgun (WGS) entry which is preliminary data.</text>
</comment>
<proteinExistence type="predicted"/>
<evidence type="ECO:0000313" key="3">
    <source>
        <dbReference type="Proteomes" id="UP001271007"/>
    </source>
</evidence>
<protein>
    <submittedName>
        <fullName evidence="2">Uncharacterized protein</fullName>
    </submittedName>
</protein>
<feature type="region of interest" description="Disordered" evidence="1">
    <location>
        <begin position="1"/>
        <end position="49"/>
    </location>
</feature>
<reference evidence="2" key="1">
    <citation type="submission" date="2023-04" db="EMBL/GenBank/DDBJ databases">
        <title>Black Yeasts Isolated from many extreme environments.</title>
        <authorList>
            <person name="Coleine C."/>
            <person name="Stajich J.E."/>
            <person name="Selbmann L."/>
        </authorList>
    </citation>
    <scope>NUCLEOTIDE SEQUENCE</scope>
    <source>
        <strain evidence="2">CCFEE 5312</strain>
    </source>
</reference>
<dbReference type="EMBL" id="JAWDJX010000122">
    <property type="protein sequence ID" value="KAK3046025.1"/>
    <property type="molecule type" value="Genomic_DNA"/>
</dbReference>
<accession>A0AAJ0D9U4</accession>
<sequence length="330" mass="37668">MIVAAEAAIESDDESEGGEGSEVESDVGSEPSINQSPSKAARRPTPEPTPWTRIQRACLEFCIELLNQRIHNNEYDMALICGTAVLGVRPFGGGYRGPESYPPVLSAIIKIAHFMVVQRAEQISRPIDNDESLSPCSSPCDFEDSGYESNGESYNGTRPRHPNERRGHHRSSFEWVRKMMDGFIVRGSASPIQWMLDLRTYGLKIHYSTTVVGHVNWKDKYTLEYKAIRFSMDQFREMVHQLVESTRRALFEDVLFAQGREELPRVPWDVLFDDPTNGEVGWNFINDQRSRLPIDGRGWLSERIQSQSRLRDPFVRKDAAGGIDWERMRD</sequence>
<keyword evidence="3" id="KW-1185">Reference proteome</keyword>
<evidence type="ECO:0000256" key="1">
    <source>
        <dbReference type="SAM" id="MobiDB-lite"/>
    </source>
</evidence>
<evidence type="ECO:0000313" key="2">
    <source>
        <dbReference type="EMBL" id="KAK3046025.1"/>
    </source>
</evidence>
<feature type="compositionally biased region" description="Polar residues" evidence="1">
    <location>
        <begin position="147"/>
        <end position="156"/>
    </location>
</feature>
<feature type="region of interest" description="Disordered" evidence="1">
    <location>
        <begin position="144"/>
        <end position="168"/>
    </location>
</feature>
<organism evidence="2 3">
    <name type="scientific">Extremus antarcticus</name>
    <dbReference type="NCBI Taxonomy" id="702011"/>
    <lineage>
        <taxon>Eukaryota</taxon>
        <taxon>Fungi</taxon>
        <taxon>Dikarya</taxon>
        <taxon>Ascomycota</taxon>
        <taxon>Pezizomycotina</taxon>
        <taxon>Dothideomycetes</taxon>
        <taxon>Dothideomycetidae</taxon>
        <taxon>Mycosphaerellales</taxon>
        <taxon>Extremaceae</taxon>
        <taxon>Extremus</taxon>
    </lineage>
</organism>
<feature type="compositionally biased region" description="Acidic residues" evidence="1">
    <location>
        <begin position="9"/>
        <end position="27"/>
    </location>
</feature>
<name>A0AAJ0D9U4_9PEZI</name>